<gene>
    <name evidence="1" type="ORF">Cfor_06409</name>
</gene>
<dbReference type="EMBL" id="BLKM01000613">
    <property type="protein sequence ID" value="GFG36192.1"/>
    <property type="molecule type" value="Genomic_DNA"/>
</dbReference>
<dbReference type="Gene3D" id="3.30.420.10">
    <property type="entry name" value="Ribonuclease H-like superfamily/Ribonuclease H"/>
    <property type="match status" value="1"/>
</dbReference>
<dbReference type="OrthoDB" id="8195099at2759"/>
<accession>A0A6L2PY66</accession>
<keyword evidence="2" id="KW-1185">Reference proteome</keyword>
<evidence type="ECO:0000313" key="2">
    <source>
        <dbReference type="Proteomes" id="UP000502823"/>
    </source>
</evidence>
<dbReference type="InterPro" id="IPR036397">
    <property type="entry name" value="RNaseH_sf"/>
</dbReference>
<sequence length="174" mass="20330">MPHSSVWHILRKCLRMKGYRLQLLHALNPRDHNHFHFSMDFQQWLEEDGFAEKLVFSDEAVSCVCWGMENPHAMVEHIRDSPKVNVFCAISSCKVYGPFFFVEPTVTSINYLDKLQLWLMSQLHEDSKDFIFQKERSPSHFHFDVCAHLNAKPPGCWIGRTSDNDSPLLPCPPW</sequence>
<dbReference type="PANTHER" id="PTHR47326:SF1">
    <property type="entry name" value="HTH PSQ-TYPE DOMAIN-CONTAINING PROTEIN"/>
    <property type="match status" value="1"/>
</dbReference>
<comment type="caution">
    <text evidence="1">The sequence shown here is derived from an EMBL/GenBank/DDBJ whole genome shotgun (WGS) entry which is preliminary data.</text>
</comment>
<dbReference type="GO" id="GO:0003676">
    <property type="term" value="F:nucleic acid binding"/>
    <property type="evidence" value="ECO:0007669"/>
    <property type="project" value="InterPro"/>
</dbReference>
<reference evidence="2" key="1">
    <citation type="submission" date="2020-01" db="EMBL/GenBank/DDBJ databases">
        <title>Draft genome sequence of the Termite Coptotermes fromosanus.</title>
        <authorList>
            <person name="Itakura S."/>
            <person name="Yosikawa Y."/>
            <person name="Umezawa K."/>
        </authorList>
    </citation>
    <scope>NUCLEOTIDE SEQUENCE [LARGE SCALE GENOMIC DNA]</scope>
</reference>
<organism evidence="1 2">
    <name type="scientific">Coptotermes formosanus</name>
    <name type="common">Formosan subterranean termite</name>
    <dbReference type="NCBI Taxonomy" id="36987"/>
    <lineage>
        <taxon>Eukaryota</taxon>
        <taxon>Metazoa</taxon>
        <taxon>Ecdysozoa</taxon>
        <taxon>Arthropoda</taxon>
        <taxon>Hexapoda</taxon>
        <taxon>Insecta</taxon>
        <taxon>Pterygota</taxon>
        <taxon>Neoptera</taxon>
        <taxon>Polyneoptera</taxon>
        <taxon>Dictyoptera</taxon>
        <taxon>Blattodea</taxon>
        <taxon>Blattoidea</taxon>
        <taxon>Termitoidae</taxon>
        <taxon>Rhinotermitidae</taxon>
        <taxon>Coptotermes</taxon>
    </lineage>
</organism>
<protein>
    <submittedName>
        <fullName evidence="1">Uncharacterized protein</fullName>
    </submittedName>
</protein>
<dbReference type="Proteomes" id="UP000502823">
    <property type="component" value="Unassembled WGS sequence"/>
</dbReference>
<dbReference type="InParanoid" id="A0A6L2PY66"/>
<name>A0A6L2PY66_COPFO</name>
<evidence type="ECO:0000313" key="1">
    <source>
        <dbReference type="EMBL" id="GFG36192.1"/>
    </source>
</evidence>
<proteinExistence type="predicted"/>
<dbReference type="PANTHER" id="PTHR47326">
    <property type="entry name" value="TRANSPOSABLE ELEMENT TC3 TRANSPOSASE-LIKE PROTEIN"/>
    <property type="match status" value="1"/>
</dbReference>
<dbReference type="AlphaFoldDB" id="A0A6L2PY66"/>